<dbReference type="EMBL" id="MCHY01000009">
    <property type="protein sequence ID" value="RKD23177.1"/>
    <property type="molecule type" value="Genomic_DNA"/>
</dbReference>
<protein>
    <recommendedName>
        <fullName evidence="3">Aminoglycoside phosphotransferase domain-containing protein</fullName>
    </recommendedName>
</protein>
<dbReference type="Proteomes" id="UP000284219">
    <property type="component" value="Unassembled WGS sequence"/>
</dbReference>
<dbReference type="Pfam" id="PF02958">
    <property type="entry name" value="EcKL"/>
    <property type="match status" value="1"/>
</dbReference>
<reference evidence="1 2" key="1">
    <citation type="submission" date="2016-08" db="EMBL/GenBank/DDBJ databases">
        <title>Novel Firmicute Genomes.</title>
        <authorList>
            <person name="Poppleton D.I."/>
            <person name="Gribaldo S."/>
        </authorList>
    </citation>
    <scope>NUCLEOTIDE SEQUENCE [LARGE SCALE GENOMIC DNA]</scope>
    <source>
        <strain evidence="1 2">RAOx-1</strain>
    </source>
</reference>
<gene>
    <name evidence="1" type="ORF">BEP19_13250</name>
</gene>
<dbReference type="AlphaFoldDB" id="A0A419SHB8"/>
<accession>A0A419SHB8</accession>
<evidence type="ECO:0008006" key="3">
    <source>
        <dbReference type="Google" id="ProtNLM"/>
    </source>
</evidence>
<name>A0A419SHB8_9BACL</name>
<dbReference type="OrthoDB" id="1645186at2"/>
<organism evidence="1 2">
    <name type="scientific">Ammoniphilus oxalaticus</name>
    <dbReference type="NCBI Taxonomy" id="66863"/>
    <lineage>
        <taxon>Bacteria</taxon>
        <taxon>Bacillati</taxon>
        <taxon>Bacillota</taxon>
        <taxon>Bacilli</taxon>
        <taxon>Bacillales</taxon>
        <taxon>Paenibacillaceae</taxon>
        <taxon>Aneurinibacillus group</taxon>
        <taxon>Ammoniphilus</taxon>
    </lineage>
</organism>
<comment type="caution">
    <text evidence="1">The sequence shown here is derived from an EMBL/GenBank/DDBJ whole genome shotgun (WGS) entry which is preliminary data.</text>
</comment>
<dbReference type="Gene3D" id="3.90.1200.10">
    <property type="match status" value="1"/>
</dbReference>
<keyword evidence="2" id="KW-1185">Reference proteome</keyword>
<dbReference type="RefSeq" id="WP_120190667.1">
    <property type="nucleotide sequence ID" value="NZ_MCHY01000009.1"/>
</dbReference>
<evidence type="ECO:0000313" key="2">
    <source>
        <dbReference type="Proteomes" id="UP000284219"/>
    </source>
</evidence>
<dbReference type="InterPro" id="IPR011009">
    <property type="entry name" value="Kinase-like_dom_sf"/>
</dbReference>
<dbReference type="InterPro" id="IPR004119">
    <property type="entry name" value="EcKL"/>
</dbReference>
<proteinExistence type="predicted"/>
<evidence type="ECO:0000313" key="1">
    <source>
        <dbReference type="EMBL" id="RKD23177.1"/>
    </source>
</evidence>
<dbReference type="SUPFAM" id="SSF56112">
    <property type="entry name" value="Protein kinase-like (PK-like)"/>
    <property type="match status" value="1"/>
</dbReference>
<sequence length="376" mass="45153">MRLQHKIKYIKTSQGFYVCIDRNIFVIIWLLLNRSEPFNLDVKTINYLSGPLMKFLRIIKIFIELLIFKYARKGNEEVIEVPYDGHILLNKSGGYKVFDLSKEIVATQFKSDLKDDMFNEIVVELRGISKYPFAPHLVGVDYLNKCIYEGYINLKKSRRFYPISDYFYERILPIWKEMIKVYPWKKKNLYEYVENQLNYILKWIETLEKLNVEKEYVQNIKIFVKRTADDILTCIPKHRGVYLTLSHGDLHAWNILQDRERAVVIDWDTVKERSFYHDLYYIFYHNIFSGHNKDLKEFCLQLERCIDMCQVYLPEERVQEHGDKKLYRMLFYLEYVQLDLEKRLATLGEISEINGRLRKMNSSIIAFESVEKNIVS</sequence>